<protein>
    <recommendedName>
        <fullName evidence="2">asparagine synthase (glutamine-hydrolyzing)</fullName>
        <ecNumber evidence="2">6.3.5.4</ecNumber>
    </recommendedName>
</protein>
<keyword evidence="7" id="KW-1185">Reference proteome</keyword>
<keyword evidence="3" id="KW-0061">Asparagine biosynthesis</keyword>
<evidence type="ECO:0000313" key="7">
    <source>
        <dbReference type="Proteomes" id="UP001597318"/>
    </source>
</evidence>
<sequence length="529" mass="62812">MEINNVSLTLSNSWSQLKIDNKELYFRGYFYYQDKLFTSNSLDELIQLSFHREFFEKIKGEFALVYHDPEQTIAAVDRKRTIPLFYQQKNDRLIIKDQVSQSDVDTELHDLSVSEFLLTGYAAGNRTLYHGLYQVEAGQFLIFNGKTLTQETYFRYYHSPMEMNVEEAADVLAKLFHQTFDQMVKRIKDKKVIIPLSGGYDSRIIALLLKEYDVKNITTFTYGVPTSKEAVRSKEIANRLGLDWSVFPYTKSDWFQWYHSDEWRNYQDFGTNLSSIAHIQDWPAVKSLLQNLDAQDHEYVFMPGHSGDFIAGSHIPYELMIDRSYTIDEIVQEIMKKHHRLWMTNDHQVTKAVHTSIAEQLQGLPYENREEASALFEYWDWKERQGKFIINSLRVYEFYHQGWEIPLWDDLLVEFFLKVPVDQRFKKYLYDYTLHHMYPDYFDKPNNPVGKTTSYKNKYGALYPLLKKVYNKKELYSRYHKDPMEWYGITGNYVQYLNSLSFKVKGSKYHNPYNINSILVKNYINNLKG</sequence>
<organism evidence="6 7">
    <name type="scientific">Metabacillus endolithicus</name>
    <dbReference type="NCBI Taxonomy" id="1535204"/>
    <lineage>
        <taxon>Bacteria</taxon>
        <taxon>Bacillati</taxon>
        <taxon>Bacillota</taxon>
        <taxon>Bacilli</taxon>
        <taxon>Bacillales</taxon>
        <taxon>Bacillaceae</taxon>
        <taxon>Metabacillus</taxon>
    </lineage>
</organism>
<feature type="domain" description="Asparagine synthetase" evidence="5">
    <location>
        <begin position="179"/>
        <end position="427"/>
    </location>
</feature>
<comment type="caution">
    <text evidence="6">The sequence shown here is derived from an EMBL/GenBank/DDBJ whole genome shotgun (WGS) entry which is preliminary data.</text>
</comment>
<dbReference type="InterPro" id="IPR001962">
    <property type="entry name" value="Asn_synthase"/>
</dbReference>
<dbReference type="Gene3D" id="3.60.20.10">
    <property type="entry name" value="Glutamine Phosphoribosylpyrophosphate, subunit 1, domain 1"/>
    <property type="match status" value="1"/>
</dbReference>
<comment type="catalytic activity">
    <reaction evidence="4">
        <text>L-aspartate + L-glutamine + ATP + H2O = L-asparagine + L-glutamate + AMP + diphosphate + H(+)</text>
        <dbReference type="Rhea" id="RHEA:12228"/>
        <dbReference type="ChEBI" id="CHEBI:15377"/>
        <dbReference type="ChEBI" id="CHEBI:15378"/>
        <dbReference type="ChEBI" id="CHEBI:29985"/>
        <dbReference type="ChEBI" id="CHEBI:29991"/>
        <dbReference type="ChEBI" id="CHEBI:30616"/>
        <dbReference type="ChEBI" id="CHEBI:33019"/>
        <dbReference type="ChEBI" id="CHEBI:58048"/>
        <dbReference type="ChEBI" id="CHEBI:58359"/>
        <dbReference type="ChEBI" id="CHEBI:456215"/>
        <dbReference type="EC" id="6.3.5.4"/>
    </reaction>
</comment>
<dbReference type="InterPro" id="IPR014729">
    <property type="entry name" value="Rossmann-like_a/b/a_fold"/>
</dbReference>
<evidence type="ECO:0000256" key="4">
    <source>
        <dbReference type="ARBA" id="ARBA00048741"/>
    </source>
</evidence>
<name>A0ABW5BXR1_9BACI</name>
<evidence type="ECO:0000256" key="2">
    <source>
        <dbReference type="ARBA" id="ARBA00012737"/>
    </source>
</evidence>
<evidence type="ECO:0000256" key="1">
    <source>
        <dbReference type="ARBA" id="ARBA00005187"/>
    </source>
</evidence>
<dbReference type="PANTHER" id="PTHR43284:SF1">
    <property type="entry name" value="ASPARAGINE SYNTHETASE"/>
    <property type="match status" value="1"/>
</dbReference>
<reference evidence="7" key="1">
    <citation type="journal article" date="2019" name="Int. J. Syst. Evol. Microbiol.">
        <title>The Global Catalogue of Microorganisms (GCM) 10K type strain sequencing project: providing services to taxonomists for standard genome sequencing and annotation.</title>
        <authorList>
            <consortium name="The Broad Institute Genomics Platform"/>
            <consortium name="The Broad Institute Genome Sequencing Center for Infectious Disease"/>
            <person name="Wu L."/>
            <person name="Ma J."/>
        </authorList>
    </citation>
    <scope>NUCLEOTIDE SEQUENCE [LARGE SCALE GENOMIC DNA]</scope>
    <source>
        <strain evidence="7">CGMCC 1.15474</strain>
    </source>
</reference>
<dbReference type="InterPro" id="IPR051786">
    <property type="entry name" value="ASN_synthetase/amidase"/>
</dbReference>
<evidence type="ECO:0000313" key="6">
    <source>
        <dbReference type="EMBL" id="MFD2214847.1"/>
    </source>
</evidence>
<dbReference type="EC" id="6.3.5.4" evidence="2"/>
<evidence type="ECO:0000259" key="5">
    <source>
        <dbReference type="Pfam" id="PF00733"/>
    </source>
</evidence>
<dbReference type="SUPFAM" id="SSF52402">
    <property type="entry name" value="Adenine nucleotide alpha hydrolases-like"/>
    <property type="match status" value="1"/>
</dbReference>
<comment type="pathway">
    <text evidence="1">Amino-acid biosynthesis; L-asparagine biosynthesis; L-asparagine from L-aspartate (L-Gln route): step 1/1.</text>
</comment>
<dbReference type="EMBL" id="JBHUIK010000003">
    <property type="protein sequence ID" value="MFD2214847.1"/>
    <property type="molecule type" value="Genomic_DNA"/>
</dbReference>
<dbReference type="InterPro" id="IPR029055">
    <property type="entry name" value="Ntn_hydrolases_N"/>
</dbReference>
<keyword evidence="3" id="KW-0028">Amino-acid biosynthesis</keyword>
<dbReference type="SUPFAM" id="SSF56235">
    <property type="entry name" value="N-terminal nucleophile aminohydrolases (Ntn hydrolases)"/>
    <property type="match status" value="1"/>
</dbReference>
<dbReference type="Proteomes" id="UP001597318">
    <property type="component" value="Unassembled WGS sequence"/>
</dbReference>
<gene>
    <name evidence="6" type="ORF">ACFSKK_14245</name>
</gene>
<proteinExistence type="predicted"/>
<evidence type="ECO:0000256" key="3">
    <source>
        <dbReference type="ARBA" id="ARBA00022888"/>
    </source>
</evidence>
<accession>A0ABW5BXR1</accession>
<dbReference type="PANTHER" id="PTHR43284">
    <property type="entry name" value="ASPARAGINE SYNTHETASE (GLUTAMINE-HYDROLYZING)"/>
    <property type="match status" value="1"/>
</dbReference>
<dbReference type="Pfam" id="PF00733">
    <property type="entry name" value="Asn_synthase"/>
    <property type="match status" value="1"/>
</dbReference>
<dbReference type="RefSeq" id="WP_247346334.1">
    <property type="nucleotide sequence ID" value="NZ_CP095550.1"/>
</dbReference>
<dbReference type="Gene3D" id="3.40.50.620">
    <property type="entry name" value="HUPs"/>
    <property type="match status" value="1"/>
</dbReference>